<dbReference type="GO" id="GO:0016491">
    <property type="term" value="F:oxidoreductase activity"/>
    <property type="evidence" value="ECO:0007669"/>
    <property type="project" value="UniProtKB-KW"/>
</dbReference>
<dbReference type="Pfam" id="PF00264">
    <property type="entry name" value="Tyrosinase"/>
    <property type="match status" value="1"/>
</dbReference>
<dbReference type="PROSITE" id="PS00497">
    <property type="entry name" value="TYROSINASE_1"/>
    <property type="match status" value="1"/>
</dbReference>
<dbReference type="PANTHER" id="PTHR11474">
    <property type="entry name" value="TYROSINASE FAMILY MEMBER"/>
    <property type="match status" value="1"/>
</dbReference>
<evidence type="ECO:0000313" key="7">
    <source>
        <dbReference type="Proteomes" id="UP001273166"/>
    </source>
</evidence>
<evidence type="ECO:0000313" key="6">
    <source>
        <dbReference type="EMBL" id="KAK3306168.1"/>
    </source>
</evidence>
<dbReference type="EMBL" id="JAUDZG010000004">
    <property type="protein sequence ID" value="KAK3306168.1"/>
    <property type="molecule type" value="Genomic_DNA"/>
</dbReference>
<dbReference type="PROSITE" id="PS00498">
    <property type="entry name" value="TYROSINASE_2"/>
    <property type="match status" value="1"/>
</dbReference>
<feature type="signal peptide" evidence="3">
    <location>
        <begin position="1"/>
        <end position="19"/>
    </location>
</feature>
<dbReference type="AlphaFoldDB" id="A0AAJ0M255"/>
<accession>A0AAJ0M255</accession>
<keyword evidence="7" id="KW-1185">Reference proteome</keyword>
<keyword evidence="3" id="KW-0732">Signal</keyword>
<feature type="domain" description="Tyrosinase copper-binding" evidence="4">
    <location>
        <begin position="120"/>
        <end position="137"/>
    </location>
</feature>
<proteinExistence type="predicted"/>
<keyword evidence="1" id="KW-0479">Metal-binding</keyword>
<evidence type="ECO:0000256" key="2">
    <source>
        <dbReference type="ARBA" id="ARBA00023002"/>
    </source>
</evidence>
<evidence type="ECO:0000259" key="4">
    <source>
        <dbReference type="PROSITE" id="PS00497"/>
    </source>
</evidence>
<dbReference type="Gene3D" id="1.10.1280.10">
    <property type="entry name" value="Di-copper center containing domain from catechol oxidase"/>
    <property type="match status" value="1"/>
</dbReference>
<gene>
    <name evidence="6" type="ORF">B0T15DRAFT_219749</name>
</gene>
<protein>
    <recommendedName>
        <fullName evidence="4 5">Tyrosinase copper-binding domain-containing protein</fullName>
    </recommendedName>
</protein>
<dbReference type="PANTHER" id="PTHR11474:SF125">
    <property type="entry name" value="N-ACETYL-6-HYDROXYTRYPTOPHAN OXIDASE IVOB-RELATED"/>
    <property type="match status" value="1"/>
</dbReference>
<dbReference type="PRINTS" id="PR00092">
    <property type="entry name" value="TYROSINASE"/>
</dbReference>
<dbReference type="InterPro" id="IPR008922">
    <property type="entry name" value="Di-copper_centre_dom_sf"/>
</dbReference>
<evidence type="ECO:0000259" key="5">
    <source>
        <dbReference type="PROSITE" id="PS00498"/>
    </source>
</evidence>
<reference evidence="6" key="1">
    <citation type="journal article" date="2023" name="Mol. Phylogenet. Evol.">
        <title>Genome-scale phylogeny and comparative genomics of the fungal order Sordariales.</title>
        <authorList>
            <person name="Hensen N."/>
            <person name="Bonometti L."/>
            <person name="Westerberg I."/>
            <person name="Brannstrom I.O."/>
            <person name="Guillou S."/>
            <person name="Cros-Aarteil S."/>
            <person name="Calhoun S."/>
            <person name="Haridas S."/>
            <person name="Kuo A."/>
            <person name="Mondo S."/>
            <person name="Pangilinan J."/>
            <person name="Riley R."/>
            <person name="LaButti K."/>
            <person name="Andreopoulos B."/>
            <person name="Lipzen A."/>
            <person name="Chen C."/>
            <person name="Yan M."/>
            <person name="Daum C."/>
            <person name="Ng V."/>
            <person name="Clum A."/>
            <person name="Steindorff A."/>
            <person name="Ohm R.A."/>
            <person name="Martin F."/>
            <person name="Silar P."/>
            <person name="Natvig D.O."/>
            <person name="Lalanne C."/>
            <person name="Gautier V."/>
            <person name="Ament-Velasquez S.L."/>
            <person name="Kruys A."/>
            <person name="Hutchinson M.I."/>
            <person name="Powell A.J."/>
            <person name="Barry K."/>
            <person name="Miller A.N."/>
            <person name="Grigoriev I.V."/>
            <person name="Debuchy R."/>
            <person name="Gladieux P."/>
            <person name="Hiltunen Thoren M."/>
            <person name="Johannesson H."/>
        </authorList>
    </citation>
    <scope>NUCLEOTIDE SEQUENCE</scope>
    <source>
        <strain evidence="6">CBS 333.67</strain>
    </source>
</reference>
<dbReference type="GO" id="GO:0046872">
    <property type="term" value="F:metal ion binding"/>
    <property type="evidence" value="ECO:0007669"/>
    <property type="project" value="UniProtKB-KW"/>
</dbReference>
<organism evidence="6 7">
    <name type="scientific">Chaetomium strumarium</name>
    <dbReference type="NCBI Taxonomy" id="1170767"/>
    <lineage>
        <taxon>Eukaryota</taxon>
        <taxon>Fungi</taxon>
        <taxon>Dikarya</taxon>
        <taxon>Ascomycota</taxon>
        <taxon>Pezizomycotina</taxon>
        <taxon>Sordariomycetes</taxon>
        <taxon>Sordariomycetidae</taxon>
        <taxon>Sordariales</taxon>
        <taxon>Chaetomiaceae</taxon>
        <taxon>Chaetomium</taxon>
    </lineage>
</organism>
<dbReference type="GeneID" id="87881628"/>
<dbReference type="InterPro" id="IPR002227">
    <property type="entry name" value="Tyrosinase_Cu-bd"/>
</dbReference>
<comment type="caution">
    <text evidence="6">The sequence shown here is derived from an EMBL/GenBank/DDBJ whole genome shotgun (WGS) entry which is preliminary data.</text>
</comment>
<sequence>MHLATHLVGLLAVFSAAEAYKPVKPCPAPTKDTDRLAALALDNLSRYQKSINPKGTCTVAKAARRKEWGSLSKAERKDYIRAVKCLMQKPSKYDPAAAPGAKTRYDDFVAVHINQTLSIHGTANFLSWHRWFVHTFEQALRNECGYKGWQPYWNWGRWANDPLRSPIFDGSDTSMSGNGAYAAHNCTPALPTGLNCIPPGSGGGCIFSGPFANMSVNLGPVAPTLQVAGTVPAPSLLAYNPRCVRRDITDWVSTRWTTEQNTTDLIVQSGDIGAFQTTMQGDFPRGFYGVHVGGHFTFAGDPGGDLFTSPGDPAFWLHHGQIDRVWWIWQNLDPARRTHVIAGTLTVNNSPPSRNGTLDDIIDLEVNAAPLKIRDVVSTVGIGGGPQCYVYV</sequence>
<dbReference type="RefSeq" id="XP_062721948.1">
    <property type="nucleotide sequence ID" value="XM_062862799.1"/>
</dbReference>
<dbReference type="InterPro" id="IPR050316">
    <property type="entry name" value="Tyrosinase/Hemocyanin"/>
</dbReference>
<dbReference type="Proteomes" id="UP001273166">
    <property type="component" value="Unassembled WGS sequence"/>
</dbReference>
<evidence type="ECO:0000256" key="1">
    <source>
        <dbReference type="ARBA" id="ARBA00022723"/>
    </source>
</evidence>
<reference evidence="6" key="2">
    <citation type="submission" date="2023-06" db="EMBL/GenBank/DDBJ databases">
        <authorList>
            <consortium name="Lawrence Berkeley National Laboratory"/>
            <person name="Mondo S.J."/>
            <person name="Hensen N."/>
            <person name="Bonometti L."/>
            <person name="Westerberg I."/>
            <person name="Brannstrom I.O."/>
            <person name="Guillou S."/>
            <person name="Cros-Aarteil S."/>
            <person name="Calhoun S."/>
            <person name="Haridas S."/>
            <person name="Kuo A."/>
            <person name="Pangilinan J."/>
            <person name="Riley R."/>
            <person name="Labutti K."/>
            <person name="Andreopoulos B."/>
            <person name="Lipzen A."/>
            <person name="Chen C."/>
            <person name="Yanf M."/>
            <person name="Daum C."/>
            <person name="Ng V."/>
            <person name="Clum A."/>
            <person name="Steindorff A."/>
            <person name="Ohm R."/>
            <person name="Martin F."/>
            <person name="Silar P."/>
            <person name="Natvig D."/>
            <person name="Lalanne C."/>
            <person name="Gautier V."/>
            <person name="Ament-Velasquez S.L."/>
            <person name="Kruys A."/>
            <person name="Hutchinson M.I."/>
            <person name="Powell A.J."/>
            <person name="Barry K."/>
            <person name="Miller A.N."/>
            <person name="Grigoriev I.V."/>
            <person name="Debuchy R."/>
            <person name="Gladieux P."/>
            <person name="Thoren M.H."/>
            <person name="Johannesson H."/>
        </authorList>
    </citation>
    <scope>NUCLEOTIDE SEQUENCE</scope>
    <source>
        <strain evidence="6">CBS 333.67</strain>
    </source>
</reference>
<dbReference type="SUPFAM" id="SSF48056">
    <property type="entry name" value="Di-copper centre-containing domain"/>
    <property type="match status" value="1"/>
</dbReference>
<feature type="domain" description="Tyrosinase copper-binding" evidence="5">
    <location>
        <begin position="312"/>
        <end position="323"/>
    </location>
</feature>
<evidence type="ECO:0000256" key="3">
    <source>
        <dbReference type="SAM" id="SignalP"/>
    </source>
</evidence>
<feature type="chain" id="PRO_5042609476" description="Tyrosinase copper-binding domain-containing protein" evidence="3">
    <location>
        <begin position="20"/>
        <end position="392"/>
    </location>
</feature>
<name>A0AAJ0M255_9PEZI</name>
<keyword evidence="2" id="KW-0560">Oxidoreductase</keyword>